<protein>
    <submittedName>
        <fullName evidence="1">Unannotated protein</fullName>
    </submittedName>
</protein>
<dbReference type="AlphaFoldDB" id="A0A6J6KAB2"/>
<reference evidence="1" key="1">
    <citation type="submission" date="2020-05" db="EMBL/GenBank/DDBJ databases">
        <authorList>
            <person name="Chiriac C."/>
            <person name="Salcher M."/>
            <person name="Ghai R."/>
            <person name="Kavagutti S V."/>
        </authorList>
    </citation>
    <scope>NUCLEOTIDE SEQUENCE</scope>
</reference>
<accession>A0A6J6KAB2</accession>
<organism evidence="1">
    <name type="scientific">freshwater metagenome</name>
    <dbReference type="NCBI Taxonomy" id="449393"/>
    <lineage>
        <taxon>unclassified sequences</taxon>
        <taxon>metagenomes</taxon>
        <taxon>ecological metagenomes</taxon>
    </lineage>
</organism>
<gene>
    <name evidence="1" type="ORF">UFOPK2158_00971</name>
</gene>
<name>A0A6J6KAB2_9ZZZZ</name>
<dbReference type="EMBL" id="CAEZVY010000101">
    <property type="protein sequence ID" value="CAB4646731.1"/>
    <property type="molecule type" value="Genomic_DNA"/>
</dbReference>
<sequence length="69" mass="7261">MGVNFGFRVNIAEDAHEDTTPGVDGGLFRGDAAAVDKALDKGMVARDLFENTLSKSINPGVTDVGDDHL</sequence>
<evidence type="ECO:0000313" key="1">
    <source>
        <dbReference type="EMBL" id="CAB4646731.1"/>
    </source>
</evidence>
<proteinExistence type="predicted"/>